<dbReference type="Pfam" id="PF00534">
    <property type="entry name" value="Glycos_transf_1"/>
    <property type="match status" value="1"/>
</dbReference>
<accession>A0ABU1QU42</accession>
<gene>
    <name evidence="2" type="ORF">J2W84_001549</name>
</gene>
<dbReference type="RefSeq" id="WP_309981797.1">
    <property type="nucleotide sequence ID" value="NZ_JAVDTI010000001.1"/>
</dbReference>
<dbReference type="SUPFAM" id="SSF53756">
    <property type="entry name" value="UDP-Glycosyltransferase/glycogen phosphorylase"/>
    <property type="match status" value="1"/>
</dbReference>
<evidence type="ECO:0000313" key="2">
    <source>
        <dbReference type="EMBL" id="MDR6804512.1"/>
    </source>
</evidence>
<evidence type="ECO:0000259" key="1">
    <source>
        <dbReference type="Pfam" id="PF00534"/>
    </source>
</evidence>
<dbReference type="Gene3D" id="3.40.50.2000">
    <property type="entry name" value="Glycogen Phosphorylase B"/>
    <property type="match status" value="1"/>
</dbReference>
<comment type="caution">
    <text evidence="2">The sequence shown here is derived from an EMBL/GenBank/DDBJ whole genome shotgun (WGS) entry which is preliminary data.</text>
</comment>
<feature type="domain" description="Glycosyl transferase family 1" evidence="1">
    <location>
        <begin position="242"/>
        <end position="329"/>
    </location>
</feature>
<dbReference type="CDD" id="cd03801">
    <property type="entry name" value="GT4_PimA-like"/>
    <property type="match status" value="1"/>
</dbReference>
<protein>
    <recommendedName>
        <fullName evidence="1">Glycosyl transferase family 1 domain-containing protein</fullName>
    </recommendedName>
</protein>
<proteinExistence type="predicted"/>
<dbReference type="PANTHER" id="PTHR12526">
    <property type="entry name" value="GLYCOSYLTRANSFERASE"/>
    <property type="match status" value="1"/>
</dbReference>
<organism evidence="2 3">
    <name type="scientific">Dyadobacter fermentans</name>
    <dbReference type="NCBI Taxonomy" id="94254"/>
    <lineage>
        <taxon>Bacteria</taxon>
        <taxon>Pseudomonadati</taxon>
        <taxon>Bacteroidota</taxon>
        <taxon>Cytophagia</taxon>
        <taxon>Cytophagales</taxon>
        <taxon>Spirosomataceae</taxon>
        <taxon>Dyadobacter</taxon>
    </lineage>
</organism>
<evidence type="ECO:0000313" key="3">
    <source>
        <dbReference type="Proteomes" id="UP001264980"/>
    </source>
</evidence>
<name>A0ABU1QU42_9BACT</name>
<reference evidence="2 3" key="1">
    <citation type="submission" date="2023-07" db="EMBL/GenBank/DDBJ databases">
        <title>Sorghum-associated microbial communities from plants grown in Nebraska, USA.</title>
        <authorList>
            <person name="Schachtman D."/>
        </authorList>
    </citation>
    <scope>NUCLEOTIDE SEQUENCE [LARGE SCALE GENOMIC DNA]</scope>
    <source>
        <strain evidence="2 3">BE57</strain>
    </source>
</reference>
<dbReference type="InterPro" id="IPR001296">
    <property type="entry name" value="Glyco_trans_1"/>
</dbReference>
<keyword evidence="3" id="KW-1185">Reference proteome</keyword>
<dbReference type="PANTHER" id="PTHR12526:SF627">
    <property type="entry name" value="D-RHAMNOSYLTRANSFERASE WBPZ"/>
    <property type="match status" value="1"/>
</dbReference>
<dbReference type="Proteomes" id="UP001264980">
    <property type="component" value="Unassembled WGS sequence"/>
</dbReference>
<sequence length="364" mass="41669">MRFSPSNGLMYKRALVANGIVFDKARPVSHQRLHMNGNNSGRLRIFTWHIHGSYLYYLSKGNYDIFIPVNGTRSEGYYGRGETFPFGPNVIEVDAADVRNKEFDCILFQSERNYLIDQHDILADWQKRLPRLYVEHNTPVQHPTNSRHVMTDPAVKMVHVTHFNKLMWDNGGSRNVCVIEHGVCIPEVSYRGDIPRGIVVINHIEQRGRITGWDVFDEVRKHVPLDLIGMGTSGSGGLGEVLNPQLPEFISHYRFFFNPIRYTSFGLAVCEAMMTGMPVVALATTEYVTVIKDRECGLIDTNIDRLIEGMNNLIADPVWARQLGEQAREVATSKFSITRFVTDWENTFRQTIQHNYEKGNSIYQ</sequence>
<dbReference type="EMBL" id="JAVDTI010000001">
    <property type="protein sequence ID" value="MDR6804512.1"/>
    <property type="molecule type" value="Genomic_DNA"/>
</dbReference>